<evidence type="ECO:0000313" key="2">
    <source>
        <dbReference type="Proteomes" id="UP000215086"/>
    </source>
</evidence>
<name>A0A286R9V1_9BACT</name>
<keyword evidence="2" id="KW-1185">Reference proteome</keyword>
<gene>
    <name evidence="1" type="ORF">THTE_0121</name>
</gene>
<proteinExistence type="predicted"/>
<sequence>MTPGTTSVPLRFPFPGGTCLSGPLFGLRLVGQIGGPGSTRRTLLVGAIYELPLQNFVHVACQRFFAKWGWFRLPSLPATFSAFQVPKSFCTKFQSSGH</sequence>
<dbReference type="KEGG" id="ttf:THTE_0121"/>
<protein>
    <submittedName>
        <fullName evidence="1">Uncharacterized protein</fullName>
    </submittedName>
</protein>
<organism evidence="1 2">
    <name type="scientific">Thermogutta terrifontis</name>
    <dbReference type="NCBI Taxonomy" id="1331910"/>
    <lineage>
        <taxon>Bacteria</taxon>
        <taxon>Pseudomonadati</taxon>
        <taxon>Planctomycetota</taxon>
        <taxon>Planctomycetia</taxon>
        <taxon>Pirellulales</taxon>
        <taxon>Thermoguttaceae</taxon>
        <taxon>Thermogutta</taxon>
    </lineage>
</organism>
<accession>A0A286R9V1</accession>
<dbReference type="AlphaFoldDB" id="A0A286R9V1"/>
<reference evidence="1 2" key="1">
    <citation type="journal article" name="Front. Microbiol.">
        <title>Sugar Metabolism of the First Thermophilic Planctomycete Thermogutta terrifontis: Comparative Genomic and Transcriptomic Approaches.</title>
        <authorList>
            <person name="Elcheninov A.G."/>
            <person name="Menzel P."/>
            <person name="Gudbergsdottir S.R."/>
            <person name="Slesarev A.I."/>
            <person name="Kadnikov V.V."/>
            <person name="Krogh A."/>
            <person name="Bonch-Osmolovskaya E.A."/>
            <person name="Peng X."/>
            <person name="Kublanov I.V."/>
        </authorList>
    </citation>
    <scope>NUCLEOTIDE SEQUENCE [LARGE SCALE GENOMIC DNA]</scope>
    <source>
        <strain evidence="1 2">R1</strain>
    </source>
</reference>
<dbReference type="Proteomes" id="UP000215086">
    <property type="component" value="Chromosome"/>
</dbReference>
<evidence type="ECO:0000313" key="1">
    <source>
        <dbReference type="EMBL" id="ASV72723.1"/>
    </source>
</evidence>
<dbReference type="EMBL" id="CP018477">
    <property type="protein sequence ID" value="ASV72723.1"/>
    <property type="molecule type" value="Genomic_DNA"/>
</dbReference>